<dbReference type="AlphaFoldDB" id="A0A9D7K6C6"/>
<feature type="region of interest" description="Disordered" evidence="1">
    <location>
        <begin position="101"/>
        <end position="152"/>
    </location>
</feature>
<organism evidence="2 3">
    <name type="scientific">Candidatus Proximibacter danicus</name>
    <dbReference type="NCBI Taxonomy" id="2954365"/>
    <lineage>
        <taxon>Bacteria</taxon>
        <taxon>Pseudomonadati</taxon>
        <taxon>Pseudomonadota</taxon>
        <taxon>Betaproteobacteria</taxon>
        <taxon>Candidatus Proximibacter</taxon>
    </lineage>
</organism>
<gene>
    <name evidence="2" type="ORF">IPL58_14490</name>
</gene>
<evidence type="ECO:0000313" key="3">
    <source>
        <dbReference type="Proteomes" id="UP000886689"/>
    </source>
</evidence>
<sequence>MSPQEEVGHREVIWLLGSLSGLYRLPFDAALVSQEFPPPYSIATFHEAARSLGLKTGSVNIEGLDWQKLPLPAIAFLRPVQVDAADREEIATAADPFVVSLSNHGRREEEAPHAPPSSSSNPTARNSSTSAPAARPRKPSRWPKPRSGSNLN</sequence>
<protein>
    <submittedName>
        <fullName evidence="2">Uncharacterized protein</fullName>
    </submittedName>
</protein>
<dbReference type="EMBL" id="JADJUC010000027">
    <property type="protein sequence ID" value="MBK8525126.1"/>
    <property type="molecule type" value="Genomic_DNA"/>
</dbReference>
<proteinExistence type="predicted"/>
<dbReference type="Proteomes" id="UP000886689">
    <property type="component" value="Unassembled WGS sequence"/>
</dbReference>
<accession>A0A9D7K6C6</accession>
<comment type="caution">
    <text evidence="2">The sequence shown here is derived from an EMBL/GenBank/DDBJ whole genome shotgun (WGS) entry which is preliminary data.</text>
</comment>
<feature type="compositionally biased region" description="Basic residues" evidence="1">
    <location>
        <begin position="135"/>
        <end position="144"/>
    </location>
</feature>
<evidence type="ECO:0000256" key="1">
    <source>
        <dbReference type="SAM" id="MobiDB-lite"/>
    </source>
</evidence>
<name>A0A9D7K6C6_9PROT</name>
<reference evidence="2" key="1">
    <citation type="submission" date="2020-10" db="EMBL/GenBank/DDBJ databases">
        <title>Connecting structure to function with the recovery of over 1000 high-quality activated sludge metagenome-assembled genomes encoding full-length rRNA genes using long-read sequencing.</title>
        <authorList>
            <person name="Singleton C.M."/>
            <person name="Petriglieri F."/>
            <person name="Kristensen J.M."/>
            <person name="Kirkegaard R.H."/>
            <person name="Michaelsen T.Y."/>
            <person name="Andersen M.H."/>
            <person name="Karst S.M."/>
            <person name="Dueholm M.S."/>
            <person name="Nielsen P.H."/>
            <person name="Albertsen M."/>
        </authorList>
    </citation>
    <scope>NUCLEOTIDE SEQUENCE</scope>
    <source>
        <strain evidence="2">Hirt_18-Q3-R61-65_BATAC.395</strain>
    </source>
</reference>
<evidence type="ECO:0000313" key="2">
    <source>
        <dbReference type="EMBL" id="MBK8525126.1"/>
    </source>
</evidence>
<feature type="compositionally biased region" description="Low complexity" evidence="1">
    <location>
        <begin position="116"/>
        <end position="134"/>
    </location>
</feature>